<dbReference type="Gene3D" id="1.10.110.10">
    <property type="entry name" value="Plant lipid-transfer and hydrophobic proteins"/>
    <property type="match status" value="1"/>
</dbReference>
<organism evidence="5 6">
    <name type="scientific">Acer yangbiense</name>
    <dbReference type="NCBI Taxonomy" id="1000413"/>
    <lineage>
        <taxon>Eukaryota</taxon>
        <taxon>Viridiplantae</taxon>
        <taxon>Streptophyta</taxon>
        <taxon>Embryophyta</taxon>
        <taxon>Tracheophyta</taxon>
        <taxon>Spermatophyta</taxon>
        <taxon>Magnoliopsida</taxon>
        <taxon>eudicotyledons</taxon>
        <taxon>Gunneridae</taxon>
        <taxon>Pentapetalae</taxon>
        <taxon>rosids</taxon>
        <taxon>malvids</taxon>
        <taxon>Sapindales</taxon>
        <taxon>Sapindaceae</taxon>
        <taxon>Hippocastanoideae</taxon>
        <taxon>Acereae</taxon>
        <taxon>Acer</taxon>
    </lineage>
</organism>
<evidence type="ECO:0000313" key="6">
    <source>
        <dbReference type="Proteomes" id="UP000323000"/>
    </source>
</evidence>
<name>A0A5C7HQ46_9ROSI</name>
<evidence type="ECO:0000259" key="4">
    <source>
        <dbReference type="SMART" id="SM00499"/>
    </source>
</evidence>
<dbReference type="OrthoDB" id="1890443at2759"/>
<evidence type="ECO:0000256" key="3">
    <source>
        <dbReference type="SAM" id="SignalP"/>
    </source>
</evidence>
<keyword evidence="6" id="KW-1185">Reference proteome</keyword>
<accession>A0A5C7HQ46</accession>
<dbReference type="Pfam" id="PF00234">
    <property type="entry name" value="Tryp_alpha_amyl"/>
    <property type="match status" value="1"/>
</dbReference>
<dbReference type="GO" id="GO:0008289">
    <property type="term" value="F:lipid binding"/>
    <property type="evidence" value="ECO:0007669"/>
    <property type="project" value="UniProtKB-KW"/>
</dbReference>
<dbReference type="CDD" id="cd01960">
    <property type="entry name" value="nsLTP1"/>
    <property type="match status" value="1"/>
</dbReference>
<evidence type="ECO:0000313" key="5">
    <source>
        <dbReference type="EMBL" id="TXG58964.1"/>
    </source>
</evidence>
<dbReference type="PANTHER" id="PTHR33076">
    <property type="entry name" value="NON-SPECIFIC LIPID-TRANSFER PROTEIN 2-RELATED"/>
    <property type="match status" value="1"/>
</dbReference>
<comment type="similarity">
    <text evidence="1 2">Belongs to the plant LTP family.</text>
</comment>
<feature type="chain" id="PRO_5022910244" description="Non-specific lipid-transfer protein" evidence="3">
    <location>
        <begin position="24"/>
        <end position="175"/>
    </location>
</feature>
<gene>
    <name evidence="5" type="ORF">EZV62_016793</name>
</gene>
<keyword evidence="3" id="KW-0732">Signal</keyword>
<dbReference type="GO" id="GO:0006869">
    <property type="term" value="P:lipid transport"/>
    <property type="evidence" value="ECO:0007669"/>
    <property type="project" value="InterPro"/>
</dbReference>
<dbReference type="Proteomes" id="UP000323000">
    <property type="component" value="Chromosome 7"/>
</dbReference>
<protein>
    <recommendedName>
        <fullName evidence="2">Non-specific lipid-transfer protein</fullName>
    </recommendedName>
</protein>
<dbReference type="InterPro" id="IPR036312">
    <property type="entry name" value="Bifun_inhib/LTP/seed_sf"/>
</dbReference>
<keyword evidence="2" id="KW-0446">Lipid-binding</keyword>
<dbReference type="AlphaFoldDB" id="A0A5C7HQ46"/>
<evidence type="ECO:0000256" key="1">
    <source>
        <dbReference type="ARBA" id="ARBA00009748"/>
    </source>
</evidence>
<comment type="caution">
    <text evidence="5">The sequence shown here is derived from an EMBL/GenBank/DDBJ whole genome shotgun (WGS) entry which is preliminary data.</text>
</comment>
<dbReference type="SMART" id="SM00499">
    <property type="entry name" value="AAI"/>
    <property type="match status" value="1"/>
</dbReference>
<dbReference type="InterPro" id="IPR000528">
    <property type="entry name" value="Plant_nsLTP"/>
</dbReference>
<comment type="function">
    <text evidence="2">Plant non-specific lipid-transfer proteins transfer phospholipids as well as galactolipids across membranes. May play a role in wax or cutin deposition in the cell walls of expanding epidermal cells and certain secretory tissues.</text>
</comment>
<keyword evidence="2" id="KW-0813">Transport</keyword>
<reference evidence="6" key="1">
    <citation type="journal article" date="2019" name="Gigascience">
        <title>De novo genome assembly of the endangered Acer yangbiense, a plant species with extremely small populations endemic to Yunnan Province, China.</title>
        <authorList>
            <person name="Yang J."/>
            <person name="Wariss H.M."/>
            <person name="Tao L."/>
            <person name="Zhang R."/>
            <person name="Yun Q."/>
            <person name="Hollingsworth P."/>
            <person name="Dao Z."/>
            <person name="Luo G."/>
            <person name="Guo H."/>
            <person name="Ma Y."/>
            <person name="Sun W."/>
        </authorList>
    </citation>
    <scope>NUCLEOTIDE SEQUENCE [LARGE SCALE GENOMIC DNA]</scope>
    <source>
        <strain evidence="6">cv. Malutang</strain>
    </source>
</reference>
<proteinExistence type="inferred from homology"/>
<dbReference type="InterPro" id="IPR016140">
    <property type="entry name" value="Bifunc_inhib/LTP/seed_store"/>
</dbReference>
<dbReference type="SUPFAM" id="SSF47699">
    <property type="entry name" value="Bifunctional inhibitor/lipid-transfer protein/seed storage 2S albumin"/>
    <property type="match status" value="1"/>
</dbReference>
<sequence>MAALKLVCALVACMLVVAPMAQAAVTCGTVTSSVAPCIGYLRGGGALPPACCSGVKSLNNAAVTTADRQTACRCLQNAAKQISGINLNLAAALPGKCGVNGPVRCFNINGVSGPENMGLELFKEMLKNGIEISQSIYARVFRSCAGLSAFRLGTQLHAHDLKTGFESDIIVGMPL</sequence>
<feature type="signal peptide" evidence="3">
    <location>
        <begin position="1"/>
        <end position="23"/>
    </location>
</feature>
<dbReference type="PRINTS" id="PR00382">
    <property type="entry name" value="LIPIDTRNSFER"/>
</dbReference>
<evidence type="ECO:0000256" key="2">
    <source>
        <dbReference type="RuleBase" id="RU000628"/>
    </source>
</evidence>
<dbReference type="EMBL" id="VAHF01000007">
    <property type="protein sequence ID" value="TXG58964.1"/>
    <property type="molecule type" value="Genomic_DNA"/>
</dbReference>
<feature type="domain" description="Bifunctional inhibitor/plant lipid transfer protein/seed storage helical" evidence="4">
    <location>
        <begin position="27"/>
        <end position="105"/>
    </location>
</feature>